<feature type="transmembrane region" description="Helical" evidence="7">
    <location>
        <begin position="549"/>
        <end position="569"/>
    </location>
</feature>
<accession>A0A9Q8T2Q3</accession>
<evidence type="ECO:0000256" key="3">
    <source>
        <dbReference type="ARBA" id="ARBA00022692"/>
    </source>
</evidence>
<evidence type="ECO:0000313" key="8">
    <source>
        <dbReference type="EMBL" id="UQC87715.1"/>
    </source>
</evidence>
<name>A0A9Q8T2Q3_9PEZI</name>
<keyword evidence="5 7" id="KW-0472">Membrane</keyword>
<dbReference type="EMBL" id="CP019479">
    <property type="protein sequence ID" value="UQC87715.1"/>
    <property type="molecule type" value="Genomic_DNA"/>
</dbReference>
<feature type="compositionally biased region" description="Low complexity" evidence="6">
    <location>
        <begin position="894"/>
        <end position="903"/>
    </location>
</feature>
<feature type="transmembrane region" description="Helical" evidence="7">
    <location>
        <begin position="320"/>
        <end position="342"/>
    </location>
</feature>
<keyword evidence="4 7" id="KW-1133">Transmembrane helix</keyword>
<dbReference type="GO" id="GO:0022857">
    <property type="term" value="F:transmembrane transporter activity"/>
    <property type="evidence" value="ECO:0007669"/>
    <property type="project" value="InterPro"/>
</dbReference>
<dbReference type="KEGG" id="clup:CLUP02_13234"/>
<dbReference type="Proteomes" id="UP000830671">
    <property type="component" value="Chromosome 7"/>
</dbReference>
<dbReference type="AlphaFoldDB" id="A0A9Q8T2Q3"/>
<reference evidence="8" key="1">
    <citation type="journal article" date="2021" name="Mol. Plant Microbe Interact.">
        <title>Complete Genome Sequence of the Plant-Pathogenic Fungus Colletotrichum lupini.</title>
        <authorList>
            <person name="Baroncelli R."/>
            <person name="Pensec F."/>
            <person name="Da Lio D."/>
            <person name="Boufleur T."/>
            <person name="Vicente I."/>
            <person name="Sarrocco S."/>
            <person name="Picot A."/>
            <person name="Baraldi E."/>
            <person name="Sukno S."/>
            <person name="Thon M."/>
            <person name="Le Floch G."/>
        </authorList>
    </citation>
    <scope>NUCLEOTIDE SEQUENCE</scope>
    <source>
        <strain evidence="8">IMI 504893</strain>
    </source>
</reference>
<keyword evidence="3 7" id="KW-0812">Transmembrane</keyword>
<dbReference type="GeneID" id="73347187"/>
<feature type="transmembrane region" description="Helical" evidence="7">
    <location>
        <begin position="411"/>
        <end position="432"/>
    </location>
</feature>
<evidence type="ECO:0000256" key="6">
    <source>
        <dbReference type="SAM" id="MobiDB-lite"/>
    </source>
</evidence>
<feature type="transmembrane region" description="Helical" evidence="7">
    <location>
        <begin position="512"/>
        <end position="537"/>
    </location>
</feature>
<feature type="transmembrane region" description="Helical" evidence="7">
    <location>
        <begin position="575"/>
        <end position="597"/>
    </location>
</feature>
<organism evidence="8 9">
    <name type="scientific">Colletotrichum lupini</name>
    <dbReference type="NCBI Taxonomy" id="145971"/>
    <lineage>
        <taxon>Eukaryota</taxon>
        <taxon>Fungi</taxon>
        <taxon>Dikarya</taxon>
        <taxon>Ascomycota</taxon>
        <taxon>Pezizomycotina</taxon>
        <taxon>Sordariomycetes</taxon>
        <taxon>Hypocreomycetidae</taxon>
        <taxon>Glomerellales</taxon>
        <taxon>Glomerellaceae</taxon>
        <taxon>Colletotrichum</taxon>
        <taxon>Colletotrichum acutatum species complex</taxon>
    </lineage>
</organism>
<evidence type="ECO:0008006" key="10">
    <source>
        <dbReference type="Google" id="ProtNLM"/>
    </source>
</evidence>
<proteinExistence type="predicted"/>
<feature type="transmembrane region" description="Helical" evidence="7">
    <location>
        <begin position="348"/>
        <end position="367"/>
    </location>
</feature>
<evidence type="ECO:0000313" key="9">
    <source>
        <dbReference type="Proteomes" id="UP000830671"/>
    </source>
</evidence>
<evidence type="ECO:0000256" key="7">
    <source>
        <dbReference type="SAM" id="Phobius"/>
    </source>
</evidence>
<feature type="transmembrane region" description="Helical" evidence="7">
    <location>
        <begin position="604"/>
        <end position="630"/>
    </location>
</feature>
<feature type="transmembrane region" description="Helical" evidence="7">
    <location>
        <begin position="444"/>
        <end position="464"/>
    </location>
</feature>
<comment type="subcellular location">
    <subcellularLocation>
        <location evidence="1">Membrane</location>
        <topology evidence="1">Multi-pass membrane protein</topology>
    </subcellularLocation>
</comment>
<dbReference type="PANTHER" id="PTHR43791">
    <property type="entry name" value="PERMEASE-RELATED"/>
    <property type="match status" value="1"/>
</dbReference>
<gene>
    <name evidence="8" type="ORF">CLUP02_13234</name>
</gene>
<evidence type="ECO:0000256" key="2">
    <source>
        <dbReference type="ARBA" id="ARBA00022448"/>
    </source>
</evidence>
<keyword evidence="2" id="KW-0813">Transport</keyword>
<feature type="region of interest" description="Disordered" evidence="6">
    <location>
        <begin position="888"/>
        <end position="908"/>
    </location>
</feature>
<dbReference type="RefSeq" id="XP_049149323.1">
    <property type="nucleotide sequence ID" value="XM_049292177.1"/>
</dbReference>
<sequence length="1097" mass="120612">MSCLVELGNTAGILPSMPSELPSFPFEPESPMHFRKVFVWCSAARANGCDAAPHTNHVIIPAQGLDFCIEAIIIREPECRVSSPEVCDSDSSALTQWRRSPSTLMIGVQRIIRLLMRLCISQGTFWESGFDASCAGSDHVPRNTPDYPASNLSLGAARCQAKWRLALRLASAWIRPMVVDGNRSPSHSDGYVCLGDDSCRTWVSCFICLQPQLIRKISIKMEQRRASGDLHQGDEEFGTRTIDEKTHDSTHVEDVKARDVGQICGLTEAEQQKVIRRIDIRLLPILGIMYSISLIDRTNLGLALVAGMQEDLGLAVGNRYTVIVMVFFVAYILFEIPSNLVLPKAGPANWLSFLGVGFGVVLIGMGFTKSWGAMAVCRALLGILEAGFLPGTVTVRQGLTPGLVGKRLSGFWILSVLASGFSAIFAYVLTLLRGKSGLNGWSWIFIIEGAITVVVCALGWFIIIDFPTQAGKFLKPAEQEFVIARINQDRGDAEEDQINLAKILHHLKDWRLYFWAFNLMASTLPGYAYSYFLPIILRNGMGFSSTQAQLLSAPPYVLAAIVAYISGYLGDKYKIRGPIIAVHQALTAVGMLITVYGKANGARYFGAFLVSSATCLIGGGLGGIIASTAFMSKESPHYTTGIWTTFAISMVSITMIIIMDVYLWRCNKAAKAGHRRNEGMEGWLYTLQVLLHCCQVFDCIMSALVALRFHPTRLHNAYISSEYFGLPRGQVSCSQYLPNIIVYIHSKHARHTSKIIVIIRSTRNPTNKTPPSTKCNCLSEKNDIRLPLLRLTSTPEPLYHLCEKAKQMGYRTNGTLLGLPLMTIYPDECPDVASANTFQLCLSHAVSRKASQRAGFLIQCKECCNAGHAQNHTLSDCPGNFPQFNARPRTFPAESSTESSTESPPKEKYFTSDWTCCAVGECSDDELCEYRVAAILCGMSTQCQEAEHAIIDTCNEETDGGYDGDVSDNSNYLVFASFIKLKLLAWWHRLIATDPLTLDIDHHVFFNPLPKAEAITGMARGADLTGRAENADVVMERVLATSEHMAVDDTHLSWGISGSDGMAKLSSWLELGATASSYEVIGLRLIVLSRAVPTQHA</sequence>
<evidence type="ECO:0000256" key="1">
    <source>
        <dbReference type="ARBA" id="ARBA00004141"/>
    </source>
</evidence>
<dbReference type="Gene3D" id="1.20.1250.20">
    <property type="entry name" value="MFS general substrate transporter like domains"/>
    <property type="match status" value="2"/>
</dbReference>
<dbReference type="SUPFAM" id="SSF103473">
    <property type="entry name" value="MFS general substrate transporter"/>
    <property type="match status" value="1"/>
</dbReference>
<protein>
    <recommendedName>
        <fullName evidence="10">Major facilitator superfamily (MFS) profile domain-containing protein</fullName>
    </recommendedName>
</protein>
<feature type="transmembrane region" description="Helical" evidence="7">
    <location>
        <begin position="683"/>
        <end position="707"/>
    </location>
</feature>
<dbReference type="Pfam" id="PF07690">
    <property type="entry name" value="MFS_1"/>
    <property type="match status" value="1"/>
</dbReference>
<keyword evidence="9" id="KW-1185">Reference proteome</keyword>
<dbReference type="PANTHER" id="PTHR43791:SF3">
    <property type="entry name" value="MAJOR FACILITATOR SUPERFAMILY (MFS) PROFILE DOMAIN-CONTAINING PROTEIN"/>
    <property type="match status" value="1"/>
</dbReference>
<evidence type="ECO:0000256" key="5">
    <source>
        <dbReference type="ARBA" id="ARBA00023136"/>
    </source>
</evidence>
<dbReference type="InterPro" id="IPR036259">
    <property type="entry name" value="MFS_trans_sf"/>
</dbReference>
<dbReference type="InterPro" id="IPR011701">
    <property type="entry name" value="MFS"/>
</dbReference>
<evidence type="ECO:0000256" key="4">
    <source>
        <dbReference type="ARBA" id="ARBA00022989"/>
    </source>
</evidence>
<feature type="transmembrane region" description="Helical" evidence="7">
    <location>
        <begin position="642"/>
        <end position="663"/>
    </location>
</feature>
<dbReference type="GO" id="GO:0016020">
    <property type="term" value="C:membrane"/>
    <property type="evidence" value="ECO:0007669"/>
    <property type="project" value="UniProtKB-SubCell"/>
</dbReference>